<proteinExistence type="inferred from homology"/>
<evidence type="ECO:0000256" key="11">
    <source>
        <dbReference type="ARBA" id="ARBA00042639"/>
    </source>
</evidence>
<evidence type="ECO:0000256" key="10">
    <source>
        <dbReference type="ARBA" id="ARBA00038489"/>
    </source>
</evidence>
<evidence type="ECO:0000256" key="9">
    <source>
        <dbReference type="ARBA" id="ARBA00032824"/>
    </source>
</evidence>
<evidence type="ECO:0000256" key="7">
    <source>
        <dbReference type="ARBA" id="ARBA00023157"/>
    </source>
</evidence>
<protein>
    <recommendedName>
        <fullName evidence="3">thioredoxin-dependent peroxiredoxin</fullName>
        <ecNumber evidence="3">1.11.1.24</ecNumber>
    </recommendedName>
    <alternativeName>
        <fullName evidence="9">Thioredoxin peroxidase</fullName>
    </alternativeName>
    <alternativeName>
        <fullName evidence="11">Thioredoxin-dependent peroxiredoxin Bcp</fullName>
    </alternativeName>
</protein>
<keyword evidence="16" id="KW-1185">Reference proteome</keyword>
<dbReference type="InterPro" id="IPR036249">
    <property type="entry name" value="Thioredoxin-like_sf"/>
</dbReference>
<dbReference type="Pfam" id="PF00578">
    <property type="entry name" value="AhpC-TSA"/>
    <property type="match status" value="1"/>
</dbReference>
<keyword evidence="4" id="KW-0575">Peroxidase</keyword>
<dbReference type="NCBIfam" id="NF006960">
    <property type="entry name" value="PRK09437.1"/>
    <property type="match status" value="1"/>
</dbReference>
<dbReference type="AlphaFoldDB" id="A0A420WJU1"/>
<organism evidence="15 16">
    <name type="scientific">Litorimonas taeanensis</name>
    <dbReference type="NCBI Taxonomy" id="568099"/>
    <lineage>
        <taxon>Bacteria</taxon>
        <taxon>Pseudomonadati</taxon>
        <taxon>Pseudomonadota</taxon>
        <taxon>Alphaproteobacteria</taxon>
        <taxon>Maricaulales</taxon>
        <taxon>Robiginitomaculaceae</taxon>
    </lineage>
</organism>
<dbReference type="Proteomes" id="UP000282211">
    <property type="component" value="Unassembled WGS sequence"/>
</dbReference>
<evidence type="ECO:0000256" key="13">
    <source>
        <dbReference type="PIRSR" id="PIRSR000239-1"/>
    </source>
</evidence>
<dbReference type="GO" id="GO:0034599">
    <property type="term" value="P:cellular response to oxidative stress"/>
    <property type="evidence" value="ECO:0007669"/>
    <property type="project" value="TreeGrafter"/>
</dbReference>
<evidence type="ECO:0000256" key="8">
    <source>
        <dbReference type="ARBA" id="ARBA00023284"/>
    </source>
</evidence>
<dbReference type="FunFam" id="3.40.30.10:FF:000007">
    <property type="entry name" value="Thioredoxin-dependent thiol peroxidase"/>
    <property type="match status" value="1"/>
</dbReference>
<evidence type="ECO:0000256" key="1">
    <source>
        <dbReference type="ARBA" id="ARBA00003330"/>
    </source>
</evidence>
<evidence type="ECO:0000256" key="5">
    <source>
        <dbReference type="ARBA" id="ARBA00022862"/>
    </source>
</evidence>
<comment type="catalytic activity">
    <reaction evidence="12">
        <text>a hydroperoxide + [thioredoxin]-dithiol = an alcohol + [thioredoxin]-disulfide + H2O</text>
        <dbReference type="Rhea" id="RHEA:62620"/>
        <dbReference type="Rhea" id="RHEA-COMP:10698"/>
        <dbReference type="Rhea" id="RHEA-COMP:10700"/>
        <dbReference type="ChEBI" id="CHEBI:15377"/>
        <dbReference type="ChEBI" id="CHEBI:29950"/>
        <dbReference type="ChEBI" id="CHEBI:30879"/>
        <dbReference type="ChEBI" id="CHEBI:35924"/>
        <dbReference type="ChEBI" id="CHEBI:50058"/>
        <dbReference type="EC" id="1.11.1.24"/>
    </reaction>
</comment>
<dbReference type="InterPro" id="IPR013766">
    <property type="entry name" value="Thioredoxin_domain"/>
</dbReference>
<dbReference type="RefSeq" id="WP_121099061.1">
    <property type="nucleotide sequence ID" value="NZ_RBII01000001.1"/>
</dbReference>
<evidence type="ECO:0000256" key="2">
    <source>
        <dbReference type="ARBA" id="ARBA00011245"/>
    </source>
</evidence>
<keyword evidence="5" id="KW-0049">Antioxidant</keyword>
<dbReference type="InterPro" id="IPR050924">
    <property type="entry name" value="Peroxiredoxin_BCP/PrxQ"/>
</dbReference>
<dbReference type="Gene3D" id="3.40.30.10">
    <property type="entry name" value="Glutaredoxin"/>
    <property type="match status" value="1"/>
</dbReference>
<evidence type="ECO:0000256" key="6">
    <source>
        <dbReference type="ARBA" id="ARBA00023002"/>
    </source>
</evidence>
<dbReference type="GO" id="GO:0008379">
    <property type="term" value="F:thioredoxin peroxidase activity"/>
    <property type="evidence" value="ECO:0007669"/>
    <property type="project" value="TreeGrafter"/>
</dbReference>
<dbReference type="PIRSF" id="PIRSF000239">
    <property type="entry name" value="AHPC"/>
    <property type="match status" value="1"/>
</dbReference>
<dbReference type="PANTHER" id="PTHR42801:SF4">
    <property type="entry name" value="AHPC_TSA FAMILY PROTEIN"/>
    <property type="match status" value="1"/>
</dbReference>
<dbReference type="GO" id="GO:0045454">
    <property type="term" value="P:cell redox homeostasis"/>
    <property type="evidence" value="ECO:0007669"/>
    <property type="project" value="TreeGrafter"/>
</dbReference>
<dbReference type="PROSITE" id="PS51352">
    <property type="entry name" value="THIOREDOXIN_2"/>
    <property type="match status" value="1"/>
</dbReference>
<dbReference type="EMBL" id="RBII01000001">
    <property type="protein sequence ID" value="RKQ71268.1"/>
    <property type="molecule type" value="Genomic_DNA"/>
</dbReference>
<comment type="function">
    <text evidence="1">Thiol-specific peroxidase that catalyzes the reduction of hydrogen peroxide and organic hydroperoxides to water and alcohols, respectively. Plays a role in cell protection against oxidative stress by detoxifying peroxides and as sensor of hydrogen peroxide-mediated signaling events.</text>
</comment>
<sequence length="155" mass="17263">MSDLNIGDKAPDFSVEGDGGNTVSLSEFKGKNVVLYFYPKDDTPGCTKEAIGFSEMKLEFDNEGAIIIGVSKDTAAKHDKFIAKHDLKVRLAADTEGDIVEKYGVWVEKNMYGRKYMGIERATFLIDGDQNIVKIWRKVRVKDHVATVLEAVKSL</sequence>
<accession>A0A420WJU1</accession>
<evidence type="ECO:0000256" key="12">
    <source>
        <dbReference type="ARBA" id="ARBA00049091"/>
    </source>
</evidence>
<name>A0A420WJU1_9PROT</name>
<evidence type="ECO:0000313" key="15">
    <source>
        <dbReference type="EMBL" id="RKQ71268.1"/>
    </source>
</evidence>
<keyword evidence="7" id="KW-1015">Disulfide bond</keyword>
<feature type="domain" description="Thioredoxin" evidence="14">
    <location>
        <begin position="4"/>
        <end position="155"/>
    </location>
</feature>
<dbReference type="GO" id="GO:0005737">
    <property type="term" value="C:cytoplasm"/>
    <property type="evidence" value="ECO:0007669"/>
    <property type="project" value="TreeGrafter"/>
</dbReference>
<keyword evidence="8" id="KW-0676">Redox-active center</keyword>
<comment type="similarity">
    <text evidence="10">Belongs to the peroxiredoxin family. BCP/PrxQ subfamily.</text>
</comment>
<keyword evidence="6" id="KW-0560">Oxidoreductase</keyword>
<dbReference type="InParanoid" id="A0A420WJU1"/>
<evidence type="ECO:0000256" key="3">
    <source>
        <dbReference type="ARBA" id="ARBA00013017"/>
    </source>
</evidence>
<gene>
    <name evidence="15" type="ORF">DES40_0581</name>
</gene>
<dbReference type="SUPFAM" id="SSF52833">
    <property type="entry name" value="Thioredoxin-like"/>
    <property type="match status" value="1"/>
</dbReference>
<dbReference type="EC" id="1.11.1.24" evidence="3"/>
<comment type="subunit">
    <text evidence="2">Monomer.</text>
</comment>
<comment type="caution">
    <text evidence="15">The sequence shown here is derived from an EMBL/GenBank/DDBJ whole genome shotgun (WGS) entry which is preliminary data.</text>
</comment>
<dbReference type="FunCoup" id="A0A420WJU1">
    <property type="interactions" value="531"/>
</dbReference>
<evidence type="ECO:0000256" key="4">
    <source>
        <dbReference type="ARBA" id="ARBA00022559"/>
    </source>
</evidence>
<dbReference type="OrthoDB" id="9812811at2"/>
<dbReference type="CDD" id="cd03017">
    <property type="entry name" value="PRX_BCP"/>
    <property type="match status" value="1"/>
</dbReference>
<feature type="active site" description="Cysteine sulfenic acid (-SOH) intermediate; for peroxidase activity" evidence="13">
    <location>
        <position position="46"/>
    </location>
</feature>
<evidence type="ECO:0000259" key="14">
    <source>
        <dbReference type="PROSITE" id="PS51352"/>
    </source>
</evidence>
<dbReference type="InterPro" id="IPR000866">
    <property type="entry name" value="AhpC/TSA"/>
</dbReference>
<dbReference type="InterPro" id="IPR024706">
    <property type="entry name" value="Peroxiredoxin_AhpC-typ"/>
</dbReference>
<reference evidence="15 16" key="1">
    <citation type="submission" date="2018-10" db="EMBL/GenBank/DDBJ databases">
        <title>Genomic Encyclopedia of Type Strains, Phase IV (KMG-IV): sequencing the most valuable type-strain genomes for metagenomic binning, comparative biology and taxonomic classification.</title>
        <authorList>
            <person name="Goeker M."/>
        </authorList>
    </citation>
    <scope>NUCLEOTIDE SEQUENCE [LARGE SCALE GENOMIC DNA]</scope>
    <source>
        <strain evidence="15 16">DSM 22008</strain>
    </source>
</reference>
<dbReference type="PANTHER" id="PTHR42801">
    <property type="entry name" value="THIOREDOXIN-DEPENDENT PEROXIDE REDUCTASE"/>
    <property type="match status" value="1"/>
</dbReference>
<evidence type="ECO:0000313" key="16">
    <source>
        <dbReference type="Proteomes" id="UP000282211"/>
    </source>
</evidence>